<dbReference type="Proteomes" id="UP000595254">
    <property type="component" value="Chromosome"/>
</dbReference>
<keyword evidence="2" id="KW-0560">Oxidoreductase</keyword>
<dbReference type="Gene3D" id="3.40.50.720">
    <property type="entry name" value="NAD(P)-binding Rossmann-like Domain"/>
    <property type="match status" value="1"/>
</dbReference>
<dbReference type="AlphaFoldDB" id="A0A974S071"/>
<evidence type="ECO:0000313" key="4">
    <source>
        <dbReference type="Proteomes" id="UP000595254"/>
    </source>
</evidence>
<dbReference type="PANTHER" id="PTHR44196:SF1">
    <property type="entry name" value="DEHYDROGENASE_REDUCTASE SDR FAMILY MEMBER 7B"/>
    <property type="match status" value="1"/>
</dbReference>
<dbReference type="EMBL" id="CP068053">
    <property type="protein sequence ID" value="QQT00312.1"/>
    <property type="molecule type" value="Genomic_DNA"/>
</dbReference>
<dbReference type="PANTHER" id="PTHR44196">
    <property type="entry name" value="DEHYDROGENASE/REDUCTASE SDR FAMILY MEMBER 7B"/>
    <property type="match status" value="1"/>
</dbReference>
<evidence type="ECO:0000256" key="1">
    <source>
        <dbReference type="ARBA" id="ARBA00006484"/>
    </source>
</evidence>
<evidence type="ECO:0000313" key="3">
    <source>
        <dbReference type="EMBL" id="QQT00312.1"/>
    </source>
</evidence>
<keyword evidence="4" id="KW-1185">Reference proteome</keyword>
<dbReference type="GO" id="GO:0016491">
    <property type="term" value="F:oxidoreductase activity"/>
    <property type="evidence" value="ECO:0007669"/>
    <property type="project" value="UniProtKB-KW"/>
</dbReference>
<dbReference type="InterPro" id="IPR020904">
    <property type="entry name" value="Sc_DH/Rdtase_CS"/>
</dbReference>
<organism evidence="3 4">
    <name type="scientific">Peribacillus psychrosaccharolyticus</name>
    <name type="common">Bacillus psychrosaccharolyticus</name>
    <dbReference type="NCBI Taxonomy" id="1407"/>
    <lineage>
        <taxon>Bacteria</taxon>
        <taxon>Bacillati</taxon>
        <taxon>Bacillota</taxon>
        <taxon>Bacilli</taxon>
        <taxon>Bacillales</taxon>
        <taxon>Bacillaceae</taxon>
        <taxon>Peribacillus</taxon>
    </lineage>
</organism>
<dbReference type="PRINTS" id="PR00081">
    <property type="entry name" value="GDHRDH"/>
</dbReference>
<reference evidence="3 4" key="1">
    <citation type="submission" date="2021-01" db="EMBL/GenBank/DDBJ databases">
        <title>FDA dAtabase for Regulatory Grade micrObial Sequences (FDA-ARGOS): Supporting development and validation of Infectious Disease Dx tests.</title>
        <authorList>
            <person name="Nelson B."/>
            <person name="Plummer A."/>
            <person name="Tallon L."/>
            <person name="Sadzewicz L."/>
            <person name="Zhao X."/>
            <person name="Boylan J."/>
            <person name="Ott S."/>
            <person name="Bowen H."/>
            <person name="Vavikolanu K."/>
            <person name="Mehta A."/>
            <person name="Aluvathingal J."/>
            <person name="Nadendla S."/>
            <person name="Myers T."/>
            <person name="Yan Y."/>
            <person name="Sichtig H."/>
        </authorList>
    </citation>
    <scope>NUCLEOTIDE SEQUENCE [LARGE SCALE GENOMIC DNA]</scope>
    <source>
        <strain evidence="3 4">FDAARGOS_1161</strain>
    </source>
</reference>
<comment type="similarity">
    <text evidence="1">Belongs to the short-chain dehydrogenases/reductases (SDR) family.</text>
</comment>
<accession>A0A974S071</accession>
<name>A0A974S071_PERPY</name>
<dbReference type="RefSeq" id="WP_040374055.1">
    <property type="nucleotide sequence ID" value="NZ_CP068053.1"/>
</dbReference>
<evidence type="ECO:0000256" key="2">
    <source>
        <dbReference type="ARBA" id="ARBA00023002"/>
    </source>
</evidence>
<gene>
    <name evidence="3" type="ORF">I6J18_22550</name>
</gene>
<sequence length="264" mass="28838">MKLSNNTIIITGGTSGIGLAFAKEFLKRGNKVIVIGRNQQTIDQVMKEHKGLIGLQGDVSNADSVRKMAAFIKENYPEANVLFHSAGIMRPFKLLDEMLEIEHLTTEVETNLNGTMWMTKALLPQLTEQNESMIVTVSSGLSYITSPMHPVYSATKAGIHMFTDALRIQLNKSGKNVHVMELVPPLVTETNLVLHLGAETNLESSVKSVDGIPNMSLATLVKHGIKGMEKNKKRVVPGVSKFLCLAGKFFPDLLSSSMAKGMES</sequence>
<dbReference type="SUPFAM" id="SSF51735">
    <property type="entry name" value="NAD(P)-binding Rossmann-fold domains"/>
    <property type="match status" value="1"/>
</dbReference>
<dbReference type="KEGG" id="ppsr:I6J18_22550"/>
<dbReference type="PROSITE" id="PS00061">
    <property type="entry name" value="ADH_SHORT"/>
    <property type="match status" value="1"/>
</dbReference>
<dbReference type="GO" id="GO:0016020">
    <property type="term" value="C:membrane"/>
    <property type="evidence" value="ECO:0007669"/>
    <property type="project" value="TreeGrafter"/>
</dbReference>
<proteinExistence type="inferred from homology"/>
<dbReference type="Pfam" id="PF00106">
    <property type="entry name" value="adh_short"/>
    <property type="match status" value="1"/>
</dbReference>
<dbReference type="InterPro" id="IPR002347">
    <property type="entry name" value="SDR_fam"/>
</dbReference>
<protein>
    <submittedName>
        <fullName evidence="3">SDR family NAD(P)-dependent oxidoreductase</fullName>
    </submittedName>
</protein>
<dbReference type="InterPro" id="IPR036291">
    <property type="entry name" value="NAD(P)-bd_dom_sf"/>
</dbReference>